<dbReference type="RefSeq" id="WP_230550541.1">
    <property type="nucleotide sequence ID" value="NZ_JAJISD010000003.1"/>
</dbReference>
<protein>
    <recommendedName>
        <fullName evidence="4">DUF3108 domain-containing protein</fullName>
    </recommendedName>
</protein>
<evidence type="ECO:0000313" key="3">
    <source>
        <dbReference type="Proteomes" id="UP001198862"/>
    </source>
</evidence>
<feature type="chain" id="PRO_5045050800" description="DUF3108 domain-containing protein" evidence="1">
    <location>
        <begin position="23"/>
        <end position="185"/>
    </location>
</feature>
<feature type="signal peptide" evidence="1">
    <location>
        <begin position="1"/>
        <end position="22"/>
    </location>
</feature>
<reference evidence="2 3" key="1">
    <citation type="submission" date="2021-11" db="EMBL/GenBank/DDBJ databases">
        <authorList>
            <person name="Lee D.-H."/>
            <person name="Kim S.-B."/>
        </authorList>
    </citation>
    <scope>NUCLEOTIDE SEQUENCE [LARGE SCALE GENOMIC DNA]</scope>
    <source>
        <strain evidence="2 3">KCTC 52223</strain>
    </source>
</reference>
<evidence type="ECO:0000313" key="2">
    <source>
        <dbReference type="EMBL" id="MCC8429335.1"/>
    </source>
</evidence>
<organism evidence="2 3">
    <name type="scientific">Reyranella aquatilis</name>
    <dbReference type="NCBI Taxonomy" id="2035356"/>
    <lineage>
        <taxon>Bacteria</taxon>
        <taxon>Pseudomonadati</taxon>
        <taxon>Pseudomonadota</taxon>
        <taxon>Alphaproteobacteria</taxon>
        <taxon>Hyphomicrobiales</taxon>
        <taxon>Reyranellaceae</taxon>
        <taxon>Reyranella</taxon>
    </lineage>
</organism>
<name>A0ABS8KTF8_9HYPH</name>
<accession>A0ABS8KTF8</accession>
<keyword evidence="1" id="KW-0732">Signal</keyword>
<evidence type="ECO:0008006" key="4">
    <source>
        <dbReference type="Google" id="ProtNLM"/>
    </source>
</evidence>
<sequence length="185" mass="20151">MRLPAFLPVLSAALLGAVTASAQTMEFACPDPGTTFTYDSGVKVVARGRSGMDCNMERVGGGPFKLRALLFDNPSADGNDTSAFIAALRPERLWPLEAGKKIEASYKIGGGTWTYTLAVVRYERRTGPGDKMIDTFLIEMNETGDKGQRSVSRWWIAPSDKFAIRYDFSDGAGKANRAVVTEITR</sequence>
<keyword evidence="3" id="KW-1185">Reference proteome</keyword>
<gene>
    <name evidence="2" type="ORF">LJ725_10165</name>
</gene>
<comment type="caution">
    <text evidence="2">The sequence shown here is derived from an EMBL/GenBank/DDBJ whole genome shotgun (WGS) entry which is preliminary data.</text>
</comment>
<dbReference type="EMBL" id="JAJISD010000003">
    <property type="protein sequence ID" value="MCC8429335.1"/>
    <property type="molecule type" value="Genomic_DNA"/>
</dbReference>
<dbReference type="Proteomes" id="UP001198862">
    <property type="component" value="Unassembled WGS sequence"/>
</dbReference>
<proteinExistence type="predicted"/>
<evidence type="ECO:0000256" key="1">
    <source>
        <dbReference type="SAM" id="SignalP"/>
    </source>
</evidence>